<accession>A0ABS4DHZ5</accession>
<keyword evidence="1" id="KW-0732">Signal</keyword>
<sequence>MGAQLRSGGGRVVASLALACALCAGAAGARAEAPARSAPYAQRAIHVAARLGVPGYAAAHGWALQPEAPTLVHVGRDVYGRPLQLAPRAATAMRAMVAAAARDGVVLQVISGFRSFEHQRRLVRRKLDRGQPLASVLQVNALPGYSEHHSGRALDLTTPGVPAADAAFAGTPAYDWLVRHAGDYGFALSYPAGNVQGIAFEPWHWRYAPPAATTVRRLAQASSAPQEAGNAMARLTPERAFDATLARASSRNHPIVQAYP</sequence>
<evidence type="ECO:0000313" key="4">
    <source>
        <dbReference type="Proteomes" id="UP000823790"/>
    </source>
</evidence>
<evidence type="ECO:0000313" key="3">
    <source>
        <dbReference type="EMBL" id="MBP1472669.1"/>
    </source>
</evidence>
<organism evidence="3 4">
    <name type="scientific">Frateuria flava</name>
    <dbReference type="NCBI Taxonomy" id="2821489"/>
    <lineage>
        <taxon>Bacteria</taxon>
        <taxon>Pseudomonadati</taxon>
        <taxon>Pseudomonadota</taxon>
        <taxon>Gammaproteobacteria</taxon>
        <taxon>Lysobacterales</taxon>
        <taxon>Rhodanobacteraceae</taxon>
        <taxon>Frateuria</taxon>
    </lineage>
</organism>
<evidence type="ECO:0000259" key="2">
    <source>
        <dbReference type="Pfam" id="PF02557"/>
    </source>
</evidence>
<dbReference type="InterPro" id="IPR058193">
    <property type="entry name" value="VanY/YodJ_core_dom"/>
</dbReference>
<dbReference type="PANTHER" id="PTHR34385">
    <property type="entry name" value="D-ALANYL-D-ALANINE CARBOXYPEPTIDASE"/>
    <property type="match status" value="1"/>
</dbReference>
<dbReference type="Gene3D" id="3.30.1380.10">
    <property type="match status" value="1"/>
</dbReference>
<dbReference type="RefSeq" id="WP_209614410.1">
    <property type="nucleotide sequence ID" value="NZ_JAGJRS010000001.1"/>
</dbReference>
<keyword evidence="4" id="KW-1185">Reference proteome</keyword>
<gene>
    <name evidence="3" type="ORF">J7I44_00020</name>
</gene>
<dbReference type="EMBL" id="JAGJRS010000001">
    <property type="protein sequence ID" value="MBP1472669.1"/>
    <property type="molecule type" value="Genomic_DNA"/>
</dbReference>
<dbReference type="PANTHER" id="PTHR34385:SF1">
    <property type="entry name" value="PEPTIDOGLYCAN L-ALANYL-D-GLUTAMATE ENDOPEPTIDASE CWLK"/>
    <property type="match status" value="1"/>
</dbReference>
<dbReference type="InterPro" id="IPR009045">
    <property type="entry name" value="Zn_M74/Hedgehog-like"/>
</dbReference>
<evidence type="ECO:0000256" key="1">
    <source>
        <dbReference type="SAM" id="SignalP"/>
    </source>
</evidence>
<proteinExistence type="predicted"/>
<dbReference type="InterPro" id="IPR003709">
    <property type="entry name" value="VanY-like_core_dom"/>
</dbReference>
<feature type="signal peptide" evidence="1">
    <location>
        <begin position="1"/>
        <end position="26"/>
    </location>
</feature>
<feature type="domain" description="D-alanyl-D-alanine carboxypeptidase-like core" evidence="2">
    <location>
        <begin position="84"/>
        <end position="209"/>
    </location>
</feature>
<protein>
    <submittedName>
        <fullName evidence="3">M15 family metallopeptidase</fullName>
    </submittedName>
</protein>
<comment type="caution">
    <text evidence="3">The sequence shown here is derived from an EMBL/GenBank/DDBJ whole genome shotgun (WGS) entry which is preliminary data.</text>
</comment>
<dbReference type="Proteomes" id="UP000823790">
    <property type="component" value="Unassembled WGS sequence"/>
</dbReference>
<dbReference type="SUPFAM" id="SSF55166">
    <property type="entry name" value="Hedgehog/DD-peptidase"/>
    <property type="match status" value="1"/>
</dbReference>
<dbReference type="CDD" id="cd14852">
    <property type="entry name" value="LD-carboxypeptidase"/>
    <property type="match status" value="1"/>
</dbReference>
<reference evidence="3 4" key="1">
    <citation type="submission" date="2021-04" db="EMBL/GenBank/DDBJ databases">
        <authorList>
            <person name="Huq M.A."/>
        </authorList>
    </citation>
    <scope>NUCLEOTIDE SEQUENCE [LARGE SCALE GENOMIC DNA]</scope>
    <source>
        <strain evidence="3 4">MAH-13</strain>
    </source>
</reference>
<feature type="chain" id="PRO_5047447775" evidence="1">
    <location>
        <begin position="27"/>
        <end position="260"/>
    </location>
</feature>
<dbReference type="InterPro" id="IPR052179">
    <property type="entry name" value="DD-CPase-like"/>
</dbReference>
<dbReference type="Pfam" id="PF02557">
    <property type="entry name" value="VanY"/>
    <property type="match status" value="1"/>
</dbReference>
<name>A0ABS4DHZ5_9GAMM</name>